<evidence type="ECO:0000313" key="1">
    <source>
        <dbReference type="EMBL" id="STN25075.1"/>
    </source>
</evidence>
<dbReference type="Proteomes" id="UP000254255">
    <property type="component" value="Unassembled WGS sequence"/>
</dbReference>
<reference evidence="1 2" key="1">
    <citation type="submission" date="2018-06" db="EMBL/GenBank/DDBJ databases">
        <authorList>
            <consortium name="Pathogen Informatics"/>
            <person name="Doyle S."/>
        </authorList>
    </citation>
    <scope>NUCLEOTIDE SEQUENCE [LARGE SCALE GENOMIC DNA]</scope>
    <source>
        <strain evidence="1 2">NCTC13148</strain>
    </source>
</reference>
<proteinExistence type="predicted"/>
<dbReference type="AlphaFoldDB" id="A0A377F533"/>
<name>A0A377F533_ECOLX</name>
<dbReference type="EMBL" id="UGET01000005">
    <property type="protein sequence ID" value="STN25075.1"/>
    <property type="molecule type" value="Genomic_DNA"/>
</dbReference>
<gene>
    <name evidence="1" type="ORF">NCTC13148_05473</name>
</gene>
<organism evidence="1 2">
    <name type="scientific">Escherichia coli</name>
    <dbReference type="NCBI Taxonomy" id="562"/>
    <lineage>
        <taxon>Bacteria</taxon>
        <taxon>Pseudomonadati</taxon>
        <taxon>Pseudomonadota</taxon>
        <taxon>Gammaproteobacteria</taxon>
        <taxon>Enterobacterales</taxon>
        <taxon>Enterobacteriaceae</taxon>
        <taxon>Escherichia</taxon>
    </lineage>
</organism>
<sequence>MKIPASIWFPHADKDASVREMKIQSEQYEYVITLLILSRKQLYGPPFHGENE</sequence>
<evidence type="ECO:0000313" key="2">
    <source>
        <dbReference type="Proteomes" id="UP000254255"/>
    </source>
</evidence>
<accession>A0A377F533</accession>
<protein>
    <submittedName>
        <fullName evidence="1">Uncharacterized protein</fullName>
    </submittedName>
</protein>